<dbReference type="InterPro" id="IPR003439">
    <property type="entry name" value="ABC_transporter-like_ATP-bd"/>
</dbReference>
<comment type="caution">
    <text evidence="3">The sequence shown here is derived from an EMBL/GenBank/DDBJ whole genome shotgun (WGS) entry which is preliminary data.</text>
</comment>
<dbReference type="PANTHER" id="PTHR42781">
    <property type="entry name" value="SPERMIDINE/PUTRESCINE IMPORT ATP-BINDING PROTEIN POTA"/>
    <property type="match status" value="1"/>
</dbReference>
<feature type="domain" description="ABC transporter" evidence="2">
    <location>
        <begin position="25"/>
        <end position="107"/>
    </location>
</feature>
<reference evidence="3" key="1">
    <citation type="journal article" date="2014" name="Front. Microbiol.">
        <title>High frequency of phylogenetically diverse reductive dehalogenase-homologous genes in deep subseafloor sedimentary metagenomes.</title>
        <authorList>
            <person name="Kawai M."/>
            <person name="Futagami T."/>
            <person name="Toyoda A."/>
            <person name="Takaki Y."/>
            <person name="Nishi S."/>
            <person name="Hori S."/>
            <person name="Arai W."/>
            <person name="Tsubouchi T."/>
            <person name="Morono Y."/>
            <person name="Uchiyama I."/>
            <person name="Ito T."/>
            <person name="Fujiyama A."/>
            <person name="Inagaki F."/>
            <person name="Takami H."/>
        </authorList>
    </citation>
    <scope>NUCLEOTIDE SEQUENCE</scope>
    <source>
        <strain evidence="3">Expedition CK06-06</strain>
    </source>
</reference>
<dbReference type="AlphaFoldDB" id="X1IER3"/>
<evidence type="ECO:0000313" key="3">
    <source>
        <dbReference type="EMBL" id="GAH56028.1"/>
    </source>
</evidence>
<gene>
    <name evidence="3" type="ORF">S03H2_34475</name>
</gene>
<feature type="non-terminal residue" evidence="3">
    <location>
        <position position="115"/>
    </location>
</feature>
<name>X1IER3_9ZZZZ</name>
<dbReference type="GO" id="GO:0016887">
    <property type="term" value="F:ATP hydrolysis activity"/>
    <property type="evidence" value="ECO:0007669"/>
    <property type="project" value="InterPro"/>
</dbReference>
<dbReference type="Pfam" id="PF00005">
    <property type="entry name" value="ABC_tran"/>
    <property type="match status" value="1"/>
</dbReference>
<dbReference type="EMBL" id="BARU01021041">
    <property type="protein sequence ID" value="GAH56028.1"/>
    <property type="molecule type" value="Genomic_DNA"/>
</dbReference>
<dbReference type="SUPFAM" id="SSF52540">
    <property type="entry name" value="P-loop containing nucleoside triphosphate hydrolases"/>
    <property type="match status" value="1"/>
</dbReference>
<accession>X1IER3</accession>
<dbReference type="InterPro" id="IPR027417">
    <property type="entry name" value="P-loop_NTPase"/>
</dbReference>
<evidence type="ECO:0000259" key="2">
    <source>
        <dbReference type="Pfam" id="PF00005"/>
    </source>
</evidence>
<organism evidence="3">
    <name type="scientific">marine sediment metagenome</name>
    <dbReference type="NCBI Taxonomy" id="412755"/>
    <lineage>
        <taxon>unclassified sequences</taxon>
        <taxon>metagenomes</taxon>
        <taxon>ecological metagenomes</taxon>
    </lineage>
</organism>
<dbReference type="PANTHER" id="PTHR42781:SF4">
    <property type="entry name" value="SPERMIDINE_PUTRESCINE IMPORT ATP-BINDING PROTEIN POTA"/>
    <property type="match status" value="1"/>
</dbReference>
<keyword evidence="1" id="KW-0813">Transport</keyword>
<proteinExistence type="predicted"/>
<evidence type="ECO:0000256" key="1">
    <source>
        <dbReference type="ARBA" id="ARBA00022448"/>
    </source>
</evidence>
<dbReference type="Gene3D" id="3.40.50.300">
    <property type="entry name" value="P-loop containing nucleotide triphosphate hydrolases"/>
    <property type="match status" value="1"/>
</dbReference>
<dbReference type="GO" id="GO:0005524">
    <property type="term" value="F:ATP binding"/>
    <property type="evidence" value="ECO:0007669"/>
    <property type="project" value="InterPro"/>
</dbReference>
<sequence length="115" mass="13140">MKDKESKWQVELVEVTKIYKDTIAVNNCNIKIKAGEFFSLLGPSGCGKTTTLRIIAGLEEPDEGKVFLEGRDVTNVPAHRRNVNTVFQDYAIFPHMSVYDNVYFPLKMRKISKKE</sequence>
<dbReference type="InterPro" id="IPR050093">
    <property type="entry name" value="ABC_SmlMolc_Importer"/>
</dbReference>
<protein>
    <recommendedName>
        <fullName evidence="2">ABC transporter domain-containing protein</fullName>
    </recommendedName>
</protein>